<dbReference type="SMART" id="SM00046">
    <property type="entry name" value="DAGKc"/>
    <property type="match status" value="1"/>
</dbReference>
<feature type="region of interest" description="Disordered" evidence="1">
    <location>
        <begin position="249"/>
        <end position="323"/>
    </location>
</feature>
<dbReference type="InterPro" id="IPR001206">
    <property type="entry name" value="Diacylglycerol_kinase_cat_dom"/>
</dbReference>
<dbReference type="AlphaFoldDB" id="A0A0B2RTH3"/>
<dbReference type="PROSITE" id="PS50146">
    <property type="entry name" value="DAGK"/>
    <property type="match status" value="1"/>
</dbReference>
<evidence type="ECO:0000256" key="1">
    <source>
        <dbReference type="SAM" id="MobiDB-lite"/>
    </source>
</evidence>
<reference evidence="3" key="1">
    <citation type="submission" date="2014-07" db="EMBL/GenBank/DDBJ databases">
        <title>Identification of a novel salt tolerance gene in wild soybean by whole-genome sequencing.</title>
        <authorList>
            <person name="Lam H.-M."/>
            <person name="Qi X."/>
            <person name="Li M.-W."/>
            <person name="Liu X."/>
            <person name="Xie M."/>
            <person name="Ni M."/>
            <person name="Xu X."/>
        </authorList>
    </citation>
    <scope>NUCLEOTIDE SEQUENCE [LARGE SCALE GENOMIC DNA]</scope>
    <source>
        <tissue evidence="3">Root</tissue>
    </source>
</reference>
<dbReference type="Pfam" id="PF00781">
    <property type="entry name" value="DAGK_cat"/>
    <property type="match status" value="1"/>
</dbReference>
<dbReference type="FunFam" id="3.40.50.10330:FF:000023">
    <property type="entry name" value="diacylglycerol kinase"/>
    <property type="match status" value="1"/>
</dbReference>
<evidence type="ECO:0000259" key="2">
    <source>
        <dbReference type="PROSITE" id="PS50146"/>
    </source>
</evidence>
<feature type="domain" description="DAGKc" evidence="2">
    <location>
        <begin position="79"/>
        <end position="236"/>
    </location>
</feature>
<dbReference type="InterPro" id="IPR016064">
    <property type="entry name" value="NAD/diacylglycerol_kinase_sf"/>
</dbReference>
<dbReference type="PANTHER" id="PTHR11255">
    <property type="entry name" value="DIACYLGLYCEROL KINASE"/>
    <property type="match status" value="1"/>
</dbReference>
<dbReference type="EC" id="2.7.1.107" evidence="3"/>
<dbReference type="InterPro" id="IPR037607">
    <property type="entry name" value="DGK"/>
</dbReference>
<sequence>MDPPSSSTMVPIKSSSSIVESLRGCGISGGTRVDKEELRKKLTMPKYLRFAMRDSIRFKDPAAGESRCIHSKDDHNAVAPSTPMVVFINPRSGGRHGPFLKERLQHLMSEEQVLDMLDVKPHEFLRYGLGCLEMLASLGDYCAKETRERIRIMVAGGDGSVGWVLGCLTELHAQGREPIPPVGIVPLGTGNDLSRSLGWGGSFPFSWKTAIKRSLYKASIGPICHLDRLGSGLSKPGLAWPIPTPNSNYGGTNELKDPMKHSNYGGTNELKDPMKHTSYAGTNELKDPMKHTSYAGTNELKDPMKHTSYAGTNELKDPMKHTS</sequence>
<dbReference type="GO" id="GO:0007165">
    <property type="term" value="P:signal transduction"/>
    <property type="evidence" value="ECO:0007669"/>
    <property type="project" value="InterPro"/>
</dbReference>
<dbReference type="Gene3D" id="3.40.50.10330">
    <property type="entry name" value="Probable inorganic polyphosphate/atp-NAD kinase, domain 1"/>
    <property type="match status" value="1"/>
</dbReference>
<feature type="compositionally biased region" description="Basic and acidic residues" evidence="1">
    <location>
        <begin position="314"/>
        <end position="323"/>
    </location>
</feature>
<dbReference type="InterPro" id="IPR017438">
    <property type="entry name" value="ATP-NAD_kinase_N"/>
</dbReference>
<keyword evidence="3" id="KW-0808">Transferase</keyword>
<dbReference type="GO" id="GO:0016020">
    <property type="term" value="C:membrane"/>
    <property type="evidence" value="ECO:0007669"/>
    <property type="project" value="TreeGrafter"/>
</dbReference>
<dbReference type="Proteomes" id="UP000053555">
    <property type="component" value="Unassembled WGS sequence"/>
</dbReference>
<dbReference type="EMBL" id="KN647718">
    <property type="protein sequence ID" value="KHN36360.1"/>
    <property type="molecule type" value="Genomic_DNA"/>
</dbReference>
<organism evidence="3">
    <name type="scientific">Glycine soja</name>
    <name type="common">Wild soybean</name>
    <dbReference type="NCBI Taxonomy" id="3848"/>
    <lineage>
        <taxon>Eukaryota</taxon>
        <taxon>Viridiplantae</taxon>
        <taxon>Streptophyta</taxon>
        <taxon>Embryophyta</taxon>
        <taxon>Tracheophyta</taxon>
        <taxon>Spermatophyta</taxon>
        <taxon>Magnoliopsida</taxon>
        <taxon>eudicotyledons</taxon>
        <taxon>Gunneridae</taxon>
        <taxon>Pentapetalae</taxon>
        <taxon>rosids</taxon>
        <taxon>fabids</taxon>
        <taxon>Fabales</taxon>
        <taxon>Fabaceae</taxon>
        <taxon>Papilionoideae</taxon>
        <taxon>50 kb inversion clade</taxon>
        <taxon>NPAAA clade</taxon>
        <taxon>indigoferoid/millettioid clade</taxon>
        <taxon>Phaseoleae</taxon>
        <taxon>Glycine</taxon>
        <taxon>Glycine subgen. Soja</taxon>
    </lineage>
</organism>
<gene>
    <name evidence="3" type="ORF">glysoja_043571</name>
</gene>
<proteinExistence type="predicted"/>
<name>A0A0B2RTH3_GLYSO</name>
<keyword evidence="3" id="KW-0418">Kinase</keyword>
<dbReference type="SUPFAM" id="SSF111331">
    <property type="entry name" value="NAD kinase/diacylglycerol kinase-like"/>
    <property type="match status" value="1"/>
</dbReference>
<dbReference type="GO" id="GO:0004143">
    <property type="term" value="F:ATP-dependent diacylglycerol kinase activity"/>
    <property type="evidence" value="ECO:0007669"/>
    <property type="project" value="UniProtKB-EC"/>
</dbReference>
<protein>
    <submittedName>
        <fullName evidence="3">Putative diacylglycerol kinase K06A1.6</fullName>
        <ecNumber evidence="3">2.7.1.107</ecNumber>
    </submittedName>
</protein>
<accession>A0A0B2RTH3</accession>
<dbReference type="PANTHER" id="PTHR11255:SF80">
    <property type="entry name" value="EYE-SPECIFIC DIACYLGLYCEROL KINASE"/>
    <property type="match status" value="1"/>
</dbReference>
<evidence type="ECO:0000313" key="3">
    <source>
        <dbReference type="EMBL" id="KHN36360.1"/>
    </source>
</evidence>